<comment type="caution">
    <text evidence="3">The sequence shown here is derived from an EMBL/GenBank/DDBJ whole genome shotgun (WGS) entry which is preliminary data.</text>
</comment>
<dbReference type="SMART" id="SM00743">
    <property type="entry name" value="Agenet"/>
    <property type="match status" value="1"/>
</dbReference>
<reference evidence="3 4" key="1">
    <citation type="submission" date="2023-12" db="EMBL/GenBank/DDBJ databases">
        <title>A high-quality genome assembly for Dillenia turbinata (Dilleniales).</title>
        <authorList>
            <person name="Chanderbali A."/>
        </authorList>
    </citation>
    <scope>NUCLEOTIDE SEQUENCE [LARGE SCALE GENOMIC DNA]</scope>
    <source>
        <strain evidence="3">LSX21</strain>
        <tissue evidence="3">Leaf</tissue>
    </source>
</reference>
<proteinExistence type="predicted"/>
<dbReference type="Proteomes" id="UP001370490">
    <property type="component" value="Unassembled WGS sequence"/>
</dbReference>
<dbReference type="PROSITE" id="PS51038">
    <property type="entry name" value="BAH"/>
    <property type="match status" value="1"/>
</dbReference>
<gene>
    <name evidence="3" type="ORF">RJ641_002477</name>
</gene>
<dbReference type="EMBL" id="JBAMMX010000010">
    <property type="protein sequence ID" value="KAK6932853.1"/>
    <property type="molecule type" value="Genomic_DNA"/>
</dbReference>
<protein>
    <submittedName>
        <fullName evidence="3">Bromo adjacent homology (BAH) domain</fullName>
    </submittedName>
</protein>
<name>A0AAN8ZGB0_9MAGN</name>
<dbReference type="SMART" id="SM00439">
    <property type="entry name" value="BAH"/>
    <property type="match status" value="1"/>
</dbReference>
<dbReference type="PANTHER" id="PTHR31917:SF3">
    <property type="entry name" value="BROMO ADJACENT-LIKE DOMAIN PROTEIN"/>
    <property type="match status" value="1"/>
</dbReference>
<dbReference type="GO" id="GO:0003682">
    <property type="term" value="F:chromatin binding"/>
    <property type="evidence" value="ECO:0007669"/>
    <property type="project" value="InterPro"/>
</dbReference>
<dbReference type="InterPro" id="IPR001025">
    <property type="entry name" value="BAH_dom"/>
</dbReference>
<evidence type="ECO:0000313" key="3">
    <source>
        <dbReference type="EMBL" id="KAK6932853.1"/>
    </source>
</evidence>
<keyword evidence="4" id="KW-1185">Reference proteome</keyword>
<organism evidence="3 4">
    <name type="scientific">Dillenia turbinata</name>
    <dbReference type="NCBI Taxonomy" id="194707"/>
    <lineage>
        <taxon>Eukaryota</taxon>
        <taxon>Viridiplantae</taxon>
        <taxon>Streptophyta</taxon>
        <taxon>Embryophyta</taxon>
        <taxon>Tracheophyta</taxon>
        <taxon>Spermatophyta</taxon>
        <taxon>Magnoliopsida</taxon>
        <taxon>eudicotyledons</taxon>
        <taxon>Gunneridae</taxon>
        <taxon>Pentapetalae</taxon>
        <taxon>Dilleniales</taxon>
        <taxon>Dilleniaceae</taxon>
        <taxon>Dillenia</taxon>
    </lineage>
</organism>
<evidence type="ECO:0000256" key="1">
    <source>
        <dbReference type="SAM" id="MobiDB-lite"/>
    </source>
</evidence>
<dbReference type="InterPro" id="IPR008395">
    <property type="entry name" value="Agenet-like_dom"/>
</dbReference>
<dbReference type="InterPro" id="IPR043151">
    <property type="entry name" value="BAH_sf"/>
</dbReference>
<dbReference type="InterPro" id="IPR014002">
    <property type="entry name" value="Agenet_dom_plant"/>
</dbReference>
<feature type="compositionally biased region" description="Basic and acidic residues" evidence="1">
    <location>
        <begin position="325"/>
        <end position="334"/>
    </location>
</feature>
<evidence type="ECO:0000259" key="2">
    <source>
        <dbReference type="PROSITE" id="PS51038"/>
    </source>
</evidence>
<dbReference type="PANTHER" id="PTHR31917">
    <property type="entry name" value="AGENET DOMAIN-CONTAINING PROTEIN-RELATED"/>
    <property type="match status" value="1"/>
</dbReference>
<dbReference type="Pfam" id="PF01426">
    <property type="entry name" value="BAH"/>
    <property type="match status" value="1"/>
</dbReference>
<dbReference type="Gene3D" id="2.30.30.490">
    <property type="match status" value="1"/>
</dbReference>
<feature type="region of interest" description="Disordered" evidence="1">
    <location>
        <begin position="626"/>
        <end position="656"/>
    </location>
</feature>
<evidence type="ECO:0000313" key="4">
    <source>
        <dbReference type="Proteomes" id="UP001370490"/>
    </source>
</evidence>
<accession>A0AAN8ZGB0</accession>
<sequence>MSMESDHGFVAWEERIISQERGNRVVHYYLKDSFGDYVLAVVGTERSIRHMIYVVADDFLVDYGSGKFIDSCTKWRARREVVEWLNSMVPKRHSSFDPSKPLENDSAQVVGSLDVSMTNLTFPQTHIPDNMVPRKVKVHNSDIVWSGSPWTCGKQLKHFAAFCRNGTTIAVHSFVFIMAEEESHYLGYLEDLYEDKKGQKKVRVRWFHHNEEVKETIYHLNPHPREVFITPHVQAISAECIDGPATVLTPDHYEKCLAAVPHLSAIIFLCFRQFKKNKVKPFVLSKLRGYFNQAILSSIGSPLASKDKTKCHSVDMEEEEDYDYEEHAKQESKRNRSCRGNQRTEVGGARNSAQGSEITKCKFSYGKLKFRLVRPPNRKPVEPQAPFHLTLKMNDKIEVLSLDSGIQGCWFRCTVLRPSPKRLKVLYDDLEDAEEPRNLEEWIPACVKALPDKLGIRCHGRLTIRPFPFDVSTESSFEVGSAVDGWWCDGWWEGVVTDKSNCGNDNLQVYFPDESRLVTLERKNVRISRDWIDNRWVDIKAKPDILEFLSGAAIPIEKVIACSKLADASDSGGSASINAEVVAPSPNTEVAEKEKQGSPGLFSSEDLIVNGSNLIERLNINDNSNMDSSHAIGGGDGVANEKKPQMVENELFKKET</sequence>
<feature type="region of interest" description="Disordered" evidence="1">
    <location>
        <begin position="319"/>
        <end position="351"/>
    </location>
</feature>
<dbReference type="Pfam" id="PF05641">
    <property type="entry name" value="Agenet"/>
    <property type="match status" value="1"/>
</dbReference>
<dbReference type="AlphaFoldDB" id="A0AAN8ZGB0"/>
<feature type="domain" description="BAH" evidence="2">
    <location>
        <begin position="167"/>
        <end position="285"/>
    </location>
</feature>
<feature type="compositionally biased region" description="Basic and acidic residues" evidence="1">
    <location>
        <begin position="639"/>
        <end position="656"/>
    </location>
</feature>